<keyword evidence="4" id="KW-1185">Reference proteome</keyword>
<organism evidence="3 4">
    <name type="scientific">Cohnella fermenti</name>
    <dbReference type="NCBI Taxonomy" id="2565925"/>
    <lineage>
        <taxon>Bacteria</taxon>
        <taxon>Bacillati</taxon>
        <taxon>Bacillota</taxon>
        <taxon>Bacilli</taxon>
        <taxon>Bacillales</taxon>
        <taxon>Paenibacillaceae</taxon>
        <taxon>Cohnella</taxon>
    </lineage>
</organism>
<comment type="caution">
    <text evidence="3">The sequence shown here is derived from an EMBL/GenBank/DDBJ whole genome shotgun (WGS) entry which is preliminary data.</text>
</comment>
<dbReference type="Proteomes" id="UP000310636">
    <property type="component" value="Unassembled WGS sequence"/>
</dbReference>
<feature type="transmembrane region" description="Helical" evidence="1">
    <location>
        <begin position="37"/>
        <end position="57"/>
    </location>
</feature>
<feature type="transmembrane region" description="Helical" evidence="1">
    <location>
        <begin position="198"/>
        <end position="220"/>
    </location>
</feature>
<evidence type="ECO:0000313" key="3">
    <source>
        <dbReference type="EMBL" id="THF84285.1"/>
    </source>
</evidence>
<protein>
    <submittedName>
        <fullName evidence="3">CPBP family intramembrane metalloprotease</fullName>
    </submittedName>
</protein>
<dbReference type="EMBL" id="SSOB01000002">
    <property type="protein sequence ID" value="THF84285.1"/>
    <property type="molecule type" value="Genomic_DNA"/>
</dbReference>
<dbReference type="GO" id="GO:0006508">
    <property type="term" value="P:proteolysis"/>
    <property type="evidence" value="ECO:0007669"/>
    <property type="project" value="UniProtKB-KW"/>
</dbReference>
<dbReference type="GO" id="GO:0004175">
    <property type="term" value="F:endopeptidase activity"/>
    <property type="evidence" value="ECO:0007669"/>
    <property type="project" value="UniProtKB-ARBA"/>
</dbReference>
<dbReference type="GO" id="GO:0008237">
    <property type="term" value="F:metallopeptidase activity"/>
    <property type="evidence" value="ECO:0007669"/>
    <property type="project" value="UniProtKB-KW"/>
</dbReference>
<evidence type="ECO:0000256" key="1">
    <source>
        <dbReference type="SAM" id="Phobius"/>
    </source>
</evidence>
<gene>
    <name evidence="3" type="ORF">E6C55_02680</name>
</gene>
<dbReference type="AlphaFoldDB" id="A0A4S4C8D7"/>
<evidence type="ECO:0000313" key="4">
    <source>
        <dbReference type="Proteomes" id="UP000310636"/>
    </source>
</evidence>
<reference evidence="3 4" key="1">
    <citation type="submission" date="2019-04" db="EMBL/GenBank/DDBJ databases">
        <title>Cohnella sp. nov. isolated from preserved vegetables.</title>
        <authorList>
            <person name="Lin S.-Y."/>
            <person name="Hung M.-H."/>
            <person name="Young C.-C."/>
        </authorList>
    </citation>
    <scope>NUCLEOTIDE SEQUENCE [LARGE SCALE GENOMIC DNA]</scope>
    <source>
        <strain evidence="3 4">CC-MHH1044</strain>
    </source>
</reference>
<keyword evidence="1" id="KW-0472">Membrane</keyword>
<feature type="transmembrane region" description="Helical" evidence="1">
    <location>
        <begin position="78"/>
        <end position="102"/>
    </location>
</feature>
<accession>A0A4S4C8D7</accession>
<name>A0A4S4C8D7_9BACL</name>
<feature type="transmembrane region" description="Helical" evidence="1">
    <location>
        <begin position="171"/>
        <end position="191"/>
    </location>
</feature>
<feature type="transmembrane region" description="Helical" evidence="1">
    <location>
        <begin position="240"/>
        <end position="261"/>
    </location>
</feature>
<dbReference type="Pfam" id="PF02517">
    <property type="entry name" value="Rce1-like"/>
    <property type="match status" value="1"/>
</dbReference>
<sequence>MWRSLGASPIVWVIAGALGIILADAIIRPLADQATGIISLILALAEGVIVIIVYKLTMNHLARRSTPELSGQRAGVEAGMGLLTGALFVLVSAFTIVAAGGYSIQWANAAEPGSALGASIASALGAAIVEELIFRGLLFQAIRQWAGNGLALAVTSLFFGVAHLGNTGATLWSGFAITIEAGLLLGAAFLWRRNLWFVIGLHCAWNAIESLLGTPVSGHAPDGLYTVQASGSALLTGGDFGLEGSVVPVLISLAMAIPMLIRARRPRE</sequence>
<feature type="transmembrane region" description="Helical" evidence="1">
    <location>
        <begin position="114"/>
        <end position="133"/>
    </location>
</feature>
<dbReference type="OrthoDB" id="324900at2"/>
<dbReference type="PANTHER" id="PTHR39430">
    <property type="entry name" value="MEMBRANE-ASSOCIATED PROTEASE-RELATED"/>
    <property type="match status" value="1"/>
</dbReference>
<keyword evidence="1" id="KW-0812">Transmembrane</keyword>
<feature type="transmembrane region" description="Helical" evidence="1">
    <location>
        <begin position="145"/>
        <end position="165"/>
    </location>
</feature>
<dbReference type="PANTHER" id="PTHR39430:SF1">
    <property type="entry name" value="PROTEASE"/>
    <property type="match status" value="1"/>
</dbReference>
<proteinExistence type="predicted"/>
<keyword evidence="1" id="KW-1133">Transmembrane helix</keyword>
<keyword evidence="3" id="KW-0482">Metalloprotease</keyword>
<evidence type="ECO:0000259" key="2">
    <source>
        <dbReference type="Pfam" id="PF02517"/>
    </source>
</evidence>
<keyword evidence="3" id="KW-0645">Protease</keyword>
<dbReference type="GO" id="GO:0080120">
    <property type="term" value="P:CAAX-box protein maturation"/>
    <property type="evidence" value="ECO:0007669"/>
    <property type="project" value="UniProtKB-ARBA"/>
</dbReference>
<dbReference type="InterPro" id="IPR003675">
    <property type="entry name" value="Rce1/LyrA-like_dom"/>
</dbReference>
<feature type="domain" description="CAAX prenyl protease 2/Lysostaphin resistance protein A-like" evidence="2">
    <location>
        <begin position="116"/>
        <end position="208"/>
    </location>
</feature>
<keyword evidence="3" id="KW-0378">Hydrolase</keyword>
<feature type="transmembrane region" description="Helical" evidence="1">
    <location>
        <begin position="12"/>
        <end position="31"/>
    </location>
</feature>